<evidence type="ECO:0000259" key="6">
    <source>
        <dbReference type="Pfam" id="PF12698"/>
    </source>
</evidence>
<gene>
    <name evidence="7" type="ORF">ESP50_03810</name>
</gene>
<evidence type="ECO:0000256" key="1">
    <source>
        <dbReference type="ARBA" id="ARBA00004141"/>
    </source>
</evidence>
<accession>A0A4Q2M899</accession>
<protein>
    <submittedName>
        <fullName evidence="7">YhgE/Pip domain-containing protein</fullName>
    </submittedName>
</protein>
<feature type="transmembrane region" description="Helical" evidence="5">
    <location>
        <begin position="564"/>
        <end position="587"/>
    </location>
</feature>
<dbReference type="OrthoDB" id="9811483at2"/>
<dbReference type="Proteomes" id="UP000292686">
    <property type="component" value="Unassembled WGS sequence"/>
</dbReference>
<proteinExistence type="predicted"/>
<evidence type="ECO:0000256" key="4">
    <source>
        <dbReference type="ARBA" id="ARBA00023136"/>
    </source>
</evidence>
<dbReference type="GO" id="GO:0140359">
    <property type="term" value="F:ABC-type transporter activity"/>
    <property type="evidence" value="ECO:0007669"/>
    <property type="project" value="InterPro"/>
</dbReference>
<organism evidence="7 8">
    <name type="scientific">Agromyces atrinae</name>
    <dbReference type="NCBI Taxonomy" id="592376"/>
    <lineage>
        <taxon>Bacteria</taxon>
        <taxon>Bacillati</taxon>
        <taxon>Actinomycetota</taxon>
        <taxon>Actinomycetes</taxon>
        <taxon>Micrococcales</taxon>
        <taxon>Microbacteriaceae</taxon>
        <taxon>Agromyces</taxon>
    </lineage>
</organism>
<dbReference type="InterPro" id="IPR017500">
    <property type="entry name" value="Phage_infect_YhgE_N"/>
</dbReference>
<dbReference type="InterPro" id="IPR013525">
    <property type="entry name" value="ABC2_TM"/>
</dbReference>
<keyword evidence="8" id="KW-1185">Reference proteome</keyword>
<comment type="caution">
    <text evidence="7">The sequence shown here is derived from an EMBL/GenBank/DDBJ whole genome shotgun (WGS) entry which is preliminary data.</text>
</comment>
<feature type="transmembrane region" description="Helical" evidence="5">
    <location>
        <begin position="65"/>
        <end position="89"/>
    </location>
</feature>
<feature type="transmembrane region" description="Helical" evidence="5">
    <location>
        <begin position="809"/>
        <end position="829"/>
    </location>
</feature>
<feature type="domain" description="ABC-2 type transporter transmembrane" evidence="6">
    <location>
        <begin position="74"/>
        <end position="212"/>
    </location>
</feature>
<feature type="transmembrane region" description="Helical" evidence="5">
    <location>
        <begin position="835"/>
        <end position="854"/>
    </location>
</feature>
<keyword evidence="2 5" id="KW-0812">Transmembrane</keyword>
<dbReference type="NCBIfam" id="TIGR03061">
    <property type="entry name" value="pip_yhgE_Nterm"/>
    <property type="match status" value="1"/>
</dbReference>
<dbReference type="EMBL" id="SDPM01000001">
    <property type="protein sequence ID" value="RXZ88309.1"/>
    <property type="molecule type" value="Genomic_DNA"/>
</dbReference>
<evidence type="ECO:0000313" key="8">
    <source>
        <dbReference type="Proteomes" id="UP000292686"/>
    </source>
</evidence>
<evidence type="ECO:0000313" key="7">
    <source>
        <dbReference type="EMBL" id="RXZ88309.1"/>
    </source>
</evidence>
<evidence type="ECO:0000256" key="2">
    <source>
        <dbReference type="ARBA" id="ARBA00022692"/>
    </source>
</evidence>
<evidence type="ECO:0000256" key="5">
    <source>
        <dbReference type="SAM" id="Phobius"/>
    </source>
</evidence>
<comment type="subcellular location">
    <subcellularLocation>
        <location evidence="1">Membrane</location>
        <topology evidence="1">Multi-pass membrane protein</topology>
    </subcellularLocation>
</comment>
<dbReference type="Pfam" id="PF12698">
    <property type="entry name" value="ABC2_membrane_3"/>
    <property type="match status" value="2"/>
</dbReference>
<dbReference type="Gene3D" id="3.40.1710.10">
    <property type="entry name" value="abc type-2 transporter like domain"/>
    <property type="match status" value="1"/>
</dbReference>
<keyword evidence="3 5" id="KW-1133">Transmembrane helix</keyword>
<feature type="domain" description="ABC-2 type transporter transmembrane" evidence="6">
    <location>
        <begin position="530"/>
        <end position="739"/>
    </location>
</feature>
<evidence type="ECO:0000256" key="3">
    <source>
        <dbReference type="ARBA" id="ARBA00022989"/>
    </source>
</evidence>
<reference evidence="7 8" key="1">
    <citation type="submission" date="2019-01" db="EMBL/GenBank/DDBJ databases">
        <title>Agromyces.</title>
        <authorList>
            <person name="Li J."/>
        </authorList>
    </citation>
    <scope>NUCLEOTIDE SEQUENCE [LARGE SCALE GENOMIC DNA]</scope>
    <source>
        <strain evidence="7 8">DSM 23870</strain>
    </source>
</reference>
<feature type="transmembrane region" description="Helical" evidence="5">
    <location>
        <begin position="635"/>
        <end position="655"/>
    </location>
</feature>
<feature type="transmembrane region" description="Helical" evidence="5">
    <location>
        <begin position="720"/>
        <end position="741"/>
    </location>
</feature>
<feature type="transmembrane region" description="Helical" evidence="5">
    <location>
        <begin position="607"/>
        <end position="629"/>
    </location>
</feature>
<keyword evidence="4 5" id="KW-0472">Membrane</keyword>
<dbReference type="InterPro" id="IPR017501">
    <property type="entry name" value="Phage_infect_YhgE_C"/>
</dbReference>
<dbReference type="PANTHER" id="PTHR43077:SF10">
    <property type="entry name" value="TRANSPORT PERMEASE PROTEIN"/>
    <property type="match status" value="1"/>
</dbReference>
<dbReference type="NCBIfam" id="TIGR03062">
    <property type="entry name" value="pip_yhgE_Cterm"/>
    <property type="match status" value="1"/>
</dbReference>
<feature type="transmembrane region" description="Helical" evidence="5">
    <location>
        <begin position="667"/>
        <end position="685"/>
    </location>
</feature>
<dbReference type="PANTHER" id="PTHR43077">
    <property type="entry name" value="TRANSPORT PERMEASE YVFS-RELATED"/>
    <property type="match status" value="1"/>
</dbReference>
<dbReference type="GO" id="GO:0016020">
    <property type="term" value="C:membrane"/>
    <property type="evidence" value="ECO:0007669"/>
    <property type="project" value="UniProtKB-SubCell"/>
</dbReference>
<sequence length="886" mass="95324">MPREARLPREIASVLDIVAPSTVAASPDCSVQTRAGKRMLARGTPMRNVWRVFTRDLKRLSTVPLAWVIIGGALITPSLYAWLNIVAFWNPFDNTKNLPIAVVNLDEGAYSSLTGDLNVGDQLVAQLKDNDDLGWQFLSESEAMESLKSGNSYAAFVVPASFSSDLLSITTGDFTQPKLEYYVNEKLNGVAPEITDTGATTVQTQMIDAFTEQVASSAVDAIRQGSETVEDDLARSQARTIGQLDLAAERVAETRSYLLTLQTDIDSTRGGLASAQNTLLDMETAFGDLSVVLAEASALADRAQTQLLDLTAAAMSASVDSASRLSSASAAAQTAIGSVAQGLDLAKSRIQTQIASIDDSTASIAGVRLFLEDPNLPLDPAVRDSLLADLDVVSAQLDGAVAALDLADQGLSDGGAALQGAADRVNAAFQEAANAVQTMNSALTTHVPAMQRSMAELNAVTRSLSATLDTQRAILTESRQLIGGLDDQLEATSAALIVLDGDLGALQGDMGTAITDLRALSGAAAWQQLTELTSLDADQIAQFMSMPVVVKQITLFPTNSYGSLMGSLFINLSLWIGAFVLVVILKLEVDREGIPKLTERQAYMGRWLLFATIAVMQAIVLSIGNLIIGVQHVNAFAFVVTPVLIGLAYLSIIYALSVTFGYIGKGLCVILVIMQIPGASGIYPIELMPPFFQTLYPFFPFTYGIDAMREVISGFAGFAYWRYLGVLLLFTGLAFFLGLVLRNGVSNLTRLFTQQVGATELFTNEEVTPPGRGYRLNHLLAALANRASYQERLSRRVLPFARSYRKVRAAIIVIGVIGIGLLFTLSALVPDIKTALVGWWVLWLLIVFGALIALEYMRYSLRLSTEVGNMPEAELRRELAETEAQR</sequence>
<name>A0A4Q2M899_9MICO</name>
<dbReference type="InterPro" id="IPR051328">
    <property type="entry name" value="T7SS_ABC-Transporter"/>
</dbReference>
<dbReference type="AlphaFoldDB" id="A0A4Q2M899"/>